<sequence length="485" mass="53002">MSICASDSQMCRRLAVISRERVVWVRALEQDMREYRVKRAANTIQPKSYSYATLEKVALRPARFHAATTRHDPRTAPQRSYILPSSPGFLTRAISNVVHGRWLAVASDKAFDTPNIPVNQISWAEAEGKVVLWDLGHGRNAGLGAPVPRLTVPFNGKALLVDLVALPNSTLVFLGYAFGINRMQSDYEMQMLDLSDDTVRLHGGKVQIRARAIVETTFCRNLVALDVLEGAICVHNFFTKTIGFITCNQIRSRHGSVGKSIQLTPTSLLLADPYNFRVYSLPLPPMVPVGIQAAGIILASTSELIPLPADLVPLSVRFLPSPRRAPGDVATLHVFQPGARKHTFLHFGCKPLIFGDAPSTTHTVPEAASLRGGQTYQSAAVARTMDQMLVLTHTPDGLAVVAAPMFDNVNAAKVEDSMEGIELDQASHRPFVTVESGWKVLTGSLVGGDGPRTKRAGVVVDELSARVVLLEARDGRHRVRVIEYV</sequence>
<evidence type="ECO:0000313" key="1">
    <source>
        <dbReference type="EMBL" id="KZW04032.1"/>
    </source>
</evidence>
<organism evidence="1 2">
    <name type="scientific">Exidia glandulosa HHB12029</name>
    <dbReference type="NCBI Taxonomy" id="1314781"/>
    <lineage>
        <taxon>Eukaryota</taxon>
        <taxon>Fungi</taxon>
        <taxon>Dikarya</taxon>
        <taxon>Basidiomycota</taxon>
        <taxon>Agaricomycotina</taxon>
        <taxon>Agaricomycetes</taxon>
        <taxon>Auriculariales</taxon>
        <taxon>Exidiaceae</taxon>
        <taxon>Exidia</taxon>
    </lineage>
</organism>
<name>A0A165QT09_EXIGL</name>
<evidence type="ECO:0000313" key="2">
    <source>
        <dbReference type="Proteomes" id="UP000077266"/>
    </source>
</evidence>
<dbReference type="InParanoid" id="A0A165QT09"/>
<accession>A0A165QT09</accession>
<dbReference type="AlphaFoldDB" id="A0A165QT09"/>
<proteinExistence type="predicted"/>
<keyword evidence="2" id="KW-1185">Reference proteome</keyword>
<dbReference type="EMBL" id="KV425882">
    <property type="protein sequence ID" value="KZW04032.1"/>
    <property type="molecule type" value="Genomic_DNA"/>
</dbReference>
<dbReference type="Proteomes" id="UP000077266">
    <property type="component" value="Unassembled WGS sequence"/>
</dbReference>
<reference evidence="1 2" key="1">
    <citation type="journal article" date="2016" name="Mol. Biol. Evol.">
        <title>Comparative Genomics of Early-Diverging Mushroom-Forming Fungi Provides Insights into the Origins of Lignocellulose Decay Capabilities.</title>
        <authorList>
            <person name="Nagy L.G."/>
            <person name="Riley R."/>
            <person name="Tritt A."/>
            <person name="Adam C."/>
            <person name="Daum C."/>
            <person name="Floudas D."/>
            <person name="Sun H."/>
            <person name="Yadav J.S."/>
            <person name="Pangilinan J."/>
            <person name="Larsson K.H."/>
            <person name="Matsuura K."/>
            <person name="Barry K."/>
            <person name="Labutti K."/>
            <person name="Kuo R."/>
            <person name="Ohm R.A."/>
            <person name="Bhattacharya S.S."/>
            <person name="Shirouzu T."/>
            <person name="Yoshinaga Y."/>
            <person name="Martin F.M."/>
            <person name="Grigoriev I.V."/>
            <person name="Hibbett D.S."/>
        </authorList>
    </citation>
    <scope>NUCLEOTIDE SEQUENCE [LARGE SCALE GENOMIC DNA]</scope>
    <source>
        <strain evidence="1 2">HHB12029</strain>
    </source>
</reference>
<gene>
    <name evidence="1" type="ORF">EXIGLDRAFT_12746</name>
</gene>
<protein>
    <submittedName>
        <fullName evidence="1">Uncharacterized protein</fullName>
    </submittedName>
</protein>